<sequence length="396" mass="43977">MLSKKSFFSLLFAASYTISAASKPHLVVFGNSLSDLNNKDQTTNPVPLWHGRYADGPVWNEYLAHFNNYTLINYAIGGATTNNTSVKKFTNQTIPILSVLDQIANFTQVFGGKFKNGTMDNDIVIIEIGANDVFYALDFIVNNTMSMIEYSDIVVDNIIQSVDMVSKLGYKNILVTTVPDPKNSPYILFYPPPGPDNVSKYVENMNQKLTSSINSEAAKPNKSGIKLVELDKIFGLVSDPIGKALNITVVDKECYVINNNTLTSSCENSNTYAFIDLYHPNTKVHSFFGSAFAEILTNSTFTLNAETANSLIAKYNLSNANSRDNFLYNSDSYKTGITKVNSYNIKEASKNSKSIIDTKNKSVKPGVPSSSNLNATNLYFIMLQLFFFAIYFKYQC</sequence>
<evidence type="ECO:0000313" key="4">
    <source>
        <dbReference type="EMBL" id="PVU95483.1"/>
    </source>
</evidence>
<dbReference type="CDD" id="cd01846">
    <property type="entry name" value="fatty_acyltransferase_like"/>
    <property type="match status" value="1"/>
</dbReference>
<keyword evidence="1" id="KW-0378">Hydrolase</keyword>
<protein>
    <recommendedName>
        <fullName evidence="6">SGNH hydrolase-type esterase domain-containing protein</fullName>
    </recommendedName>
</protein>
<keyword evidence="2" id="KW-0812">Transmembrane</keyword>
<gene>
    <name evidence="4" type="ORF">BB561_001792</name>
</gene>
<evidence type="ECO:0000256" key="3">
    <source>
        <dbReference type="SAM" id="SignalP"/>
    </source>
</evidence>
<evidence type="ECO:0008006" key="6">
    <source>
        <dbReference type="Google" id="ProtNLM"/>
    </source>
</evidence>
<dbReference type="AlphaFoldDB" id="A0A2T9YT13"/>
<evidence type="ECO:0000313" key="5">
    <source>
        <dbReference type="Proteomes" id="UP000245383"/>
    </source>
</evidence>
<evidence type="ECO:0000256" key="1">
    <source>
        <dbReference type="ARBA" id="ARBA00022801"/>
    </source>
</evidence>
<keyword evidence="2" id="KW-0472">Membrane</keyword>
<keyword evidence="3" id="KW-0732">Signal</keyword>
<dbReference type="GO" id="GO:0016788">
    <property type="term" value="F:hydrolase activity, acting on ester bonds"/>
    <property type="evidence" value="ECO:0007669"/>
    <property type="project" value="InterPro"/>
</dbReference>
<dbReference type="PANTHER" id="PTHR45648:SF22">
    <property type="entry name" value="GDSL LIPASE_ACYLHYDROLASE FAMILY PROTEIN (AFU_ORTHOLOGUE AFUA_4G14700)"/>
    <property type="match status" value="1"/>
</dbReference>
<feature type="transmembrane region" description="Helical" evidence="2">
    <location>
        <begin position="378"/>
        <end position="394"/>
    </location>
</feature>
<dbReference type="OrthoDB" id="1600564at2759"/>
<dbReference type="Gene3D" id="3.40.50.1110">
    <property type="entry name" value="SGNH hydrolase"/>
    <property type="match status" value="1"/>
</dbReference>
<evidence type="ECO:0000256" key="2">
    <source>
        <dbReference type="SAM" id="Phobius"/>
    </source>
</evidence>
<dbReference type="InterPro" id="IPR001087">
    <property type="entry name" value="GDSL"/>
</dbReference>
<dbReference type="InterPro" id="IPR036514">
    <property type="entry name" value="SGNH_hydro_sf"/>
</dbReference>
<accession>A0A2T9YT13</accession>
<name>A0A2T9YT13_9FUNG</name>
<proteinExistence type="predicted"/>
<dbReference type="Proteomes" id="UP000245383">
    <property type="component" value="Unassembled WGS sequence"/>
</dbReference>
<comment type="caution">
    <text evidence="4">The sequence shown here is derived from an EMBL/GenBank/DDBJ whole genome shotgun (WGS) entry which is preliminary data.</text>
</comment>
<reference evidence="4 5" key="1">
    <citation type="journal article" date="2018" name="MBio">
        <title>Comparative Genomics Reveals the Core Gene Toolbox for the Fungus-Insect Symbiosis.</title>
        <authorList>
            <person name="Wang Y."/>
            <person name="Stata M."/>
            <person name="Wang W."/>
            <person name="Stajich J.E."/>
            <person name="White M.M."/>
            <person name="Moncalvo J.M."/>
        </authorList>
    </citation>
    <scope>NUCLEOTIDE SEQUENCE [LARGE SCALE GENOMIC DNA]</scope>
    <source>
        <strain evidence="4 5">SWE-8-4</strain>
    </source>
</reference>
<keyword evidence="2" id="KW-1133">Transmembrane helix</keyword>
<feature type="chain" id="PRO_5015409402" description="SGNH hydrolase-type esterase domain-containing protein" evidence="3">
    <location>
        <begin position="22"/>
        <end position="396"/>
    </location>
</feature>
<keyword evidence="5" id="KW-1185">Reference proteome</keyword>
<dbReference type="STRING" id="133385.A0A2T9YT13"/>
<organism evidence="4 5">
    <name type="scientific">Smittium simulii</name>
    <dbReference type="NCBI Taxonomy" id="133385"/>
    <lineage>
        <taxon>Eukaryota</taxon>
        <taxon>Fungi</taxon>
        <taxon>Fungi incertae sedis</taxon>
        <taxon>Zoopagomycota</taxon>
        <taxon>Kickxellomycotina</taxon>
        <taxon>Harpellomycetes</taxon>
        <taxon>Harpellales</taxon>
        <taxon>Legeriomycetaceae</taxon>
        <taxon>Smittium</taxon>
    </lineage>
</organism>
<dbReference type="EMBL" id="MBFR01000055">
    <property type="protein sequence ID" value="PVU95483.1"/>
    <property type="molecule type" value="Genomic_DNA"/>
</dbReference>
<dbReference type="SUPFAM" id="SSF52266">
    <property type="entry name" value="SGNH hydrolase"/>
    <property type="match status" value="1"/>
</dbReference>
<feature type="signal peptide" evidence="3">
    <location>
        <begin position="1"/>
        <end position="21"/>
    </location>
</feature>
<dbReference type="Pfam" id="PF00657">
    <property type="entry name" value="Lipase_GDSL"/>
    <property type="match status" value="1"/>
</dbReference>
<dbReference type="InterPro" id="IPR051058">
    <property type="entry name" value="GDSL_Est/Lipase"/>
</dbReference>
<dbReference type="PANTHER" id="PTHR45648">
    <property type="entry name" value="GDSL LIPASE/ACYLHYDROLASE FAMILY PROTEIN (AFU_ORTHOLOGUE AFUA_4G14700)"/>
    <property type="match status" value="1"/>
</dbReference>